<dbReference type="GeneID" id="31500691"/>
<organism evidence="1 2">
    <name type="scientific">Xylanibacter ruminicola</name>
    <name type="common">Prevotella ruminicola</name>
    <dbReference type="NCBI Taxonomy" id="839"/>
    <lineage>
        <taxon>Bacteria</taxon>
        <taxon>Pseudomonadati</taxon>
        <taxon>Bacteroidota</taxon>
        <taxon>Bacteroidia</taxon>
        <taxon>Bacteroidales</taxon>
        <taxon>Prevotellaceae</taxon>
        <taxon>Xylanibacter</taxon>
    </lineage>
</organism>
<accession>A0AA37I2X5</accession>
<dbReference type="AlphaFoldDB" id="A0AA37I2X5"/>
<evidence type="ECO:0000313" key="1">
    <source>
        <dbReference type="EMBL" id="GJG33549.1"/>
    </source>
</evidence>
<proteinExistence type="predicted"/>
<comment type="caution">
    <text evidence="1">The sequence shown here is derived from an EMBL/GenBank/DDBJ whole genome shotgun (WGS) entry which is preliminary data.</text>
</comment>
<protein>
    <submittedName>
        <fullName evidence="1">Uncharacterized protein</fullName>
    </submittedName>
</protein>
<evidence type="ECO:0000313" key="2">
    <source>
        <dbReference type="Proteomes" id="UP000887097"/>
    </source>
</evidence>
<name>A0AA37I2X5_XYLRU</name>
<sequence length="67" mass="7462">MNKTNLEMFKMSKAQMNNVNGGRKIKCVVLDVESGWSKEIVMESAVSVDDAVEVLNDAYGDWAFITC</sequence>
<reference evidence="1" key="1">
    <citation type="submission" date="2021-08" db="EMBL/GenBank/DDBJ databases">
        <title>Prevotella lacticifex sp. nov., isolated from rumen of cow.</title>
        <authorList>
            <person name="Shinkai T."/>
            <person name="Ikeyama N."/>
            <person name="Kumagai M."/>
            <person name="Ohmori H."/>
            <person name="Sakamoto M."/>
            <person name="Ohkuma M."/>
            <person name="Mitsumori M."/>
        </authorList>
    </citation>
    <scope>NUCLEOTIDE SEQUENCE</scope>
    <source>
        <strain evidence="1">JCM 8259</strain>
    </source>
</reference>
<dbReference type="RefSeq" id="WP_041385793.1">
    <property type="nucleotide sequence ID" value="NZ_BPTT01000001.1"/>
</dbReference>
<gene>
    <name evidence="1" type="ORF">PRMUPPPA20_16580</name>
</gene>
<dbReference type="Proteomes" id="UP000887097">
    <property type="component" value="Unassembled WGS sequence"/>
</dbReference>
<dbReference type="EMBL" id="BPTT01000001">
    <property type="protein sequence ID" value="GJG33549.1"/>
    <property type="molecule type" value="Genomic_DNA"/>
</dbReference>